<proteinExistence type="inferred from homology"/>
<dbReference type="SUPFAM" id="SSF111283">
    <property type="entry name" value="Putative modulator of DNA gyrase, PmbA/TldD"/>
    <property type="match status" value="1"/>
</dbReference>
<dbReference type="InterPro" id="IPR047657">
    <property type="entry name" value="PmbA"/>
</dbReference>
<dbReference type="PANTHER" id="PTHR43421">
    <property type="entry name" value="METALLOPROTEASE PMBA"/>
    <property type="match status" value="1"/>
</dbReference>
<evidence type="ECO:0000259" key="2">
    <source>
        <dbReference type="Pfam" id="PF01523"/>
    </source>
</evidence>
<dbReference type="InterPro" id="IPR002510">
    <property type="entry name" value="Metalloprtase-TldD/E_N"/>
</dbReference>
<dbReference type="GO" id="GO:0005829">
    <property type="term" value="C:cytosol"/>
    <property type="evidence" value="ECO:0007669"/>
    <property type="project" value="TreeGrafter"/>
</dbReference>
<dbReference type="Gene3D" id="3.30.2290.10">
    <property type="entry name" value="PmbA/TldD superfamily"/>
    <property type="match status" value="1"/>
</dbReference>
<comment type="similarity">
    <text evidence="1">Belongs to the peptidase U62 family.</text>
</comment>
<dbReference type="Pfam" id="PF19290">
    <property type="entry name" value="PmbA_TldD_2nd"/>
    <property type="match status" value="1"/>
</dbReference>
<evidence type="ECO:0000313" key="6">
    <source>
        <dbReference type="Proteomes" id="UP000199527"/>
    </source>
</evidence>
<gene>
    <name evidence="5" type="ORF">SAMN04488540_101312</name>
</gene>
<feature type="domain" description="Metalloprotease TldD/E central" evidence="4">
    <location>
        <begin position="149"/>
        <end position="256"/>
    </location>
</feature>
<evidence type="ECO:0000313" key="5">
    <source>
        <dbReference type="EMBL" id="SDI40623.1"/>
    </source>
</evidence>
<dbReference type="Pfam" id="PF01523">
    <property type="entry name" value="PmbA_TldD_1st"/>
    <property type="match status" value="1"/>
</dbReference>
<feature type="domain" description="Metalloprotease TldD/E C-terminal" evidence="3">
    <location>
        <begin position="263"/>
        <end position="471"/>
    </location>
</feature>
<dbReference type="InterPro" id="IPR045569">
    <property type="entry name" value="Metalloprtase-TldD/E_C"/>
</dbReference>
<dbReference type="InterPro" id="IPR035068">
    <property type="entry name" value="TldD/PmbA_N"/>
</dbReference>
<dbReference type="NCBIfam" id="NF008268">
    <property type="entry name" value="PRK11040.1"/>
    <property type="match status" value="1"/>
</dbReference>
<dbReference type="InterPro" id="IPR036059">
    <property type="entry name" value="TldD/PmbA_sf"/>
</dbReference>
<evidence type="ECO:0000256" key="1">
    <source>
        <dbReference type="ARBA" id="ARBA00005836"/>
    </source>
</evidence>
<dbReference type="InterPro" id="IPR045570">
    <property type="entry name" value="Metalloprtase-TldD/E_cen_dom"/>
</dbReference>
<organism evidence="5 6">
    <name type="scientific">Ferrimonas sediminum</name>
    <dbReference type="NCBI Taxonomy" id="718193"/>
    <lineage>
        <taxon>Bacteria</taxon>
        <taxon>Pseudomonadati</taxon>
        <taxon>Pseudomonadota</taxon>
        <taxon>Gammaproteobacteria</taxon>
        <taxon>Alteromonadales</taxon>
        <taxon>Ferrimonadaceae</taxon>
        <taxon>Ferrimonas</taxon>
    </lineage>
</organism>
<evidence type="ECO:0008006" key="7">
    <source>
        <dbReference type="Google" id="ProtNLM"/>
    </source>
</evidence>
<dbReference type="Pfam" id="PF19289">
    <property type="entry name" value="PmbA_TldD_3rd"/>
    <property type="match status" value="1"/>
</dbReference>
<protein>
    <recommendedName>
        <fullName evidence="7">PmbA protein</fullName>
    </recommendedName>
</protein>
<dbReference type="PANTHER" id="PTHR43421:SF1">
    <property type="entry name" value="METALLOPROTEASE PMBA"/>
    <property type="match status" value="1"/>
</dbReference>
<dbReference type="GO" id="GO:0006508">
    <property type="term" value="P:proteolysis"/>
    <property type="evidence" value="ECO:0007669"/>
    <property type="project" value="InterPro"/>
</dbReference>
<evidence type="ECO:0000259" key="3">
    <source>
        <dbReference type="Pfam" id="PF19289"/>
    </source>
</evidence>
<dbReference type="Proteomes" id="UP000199527">
    <property type="component" value="Unassembled WGS sequence"/>
</dbReference>
<dbReference type="OrthoDB" id="9803618at2"/>
<accession>A0A1G8KB58</accession>
<evidence type="ECO:0000259" key="4">
    <source>
        <dbReference type="Pfam" id="PF19290"/>
    </source>
</evidence>
<dbReference type="AlphaFoldDB" id="A0A1G8KB58"/>
<reference evidence="6" key="1">
    <citation type="submission" date="2016-10" db="EMBL/GenBank/DDBJ databases">
        <authorList>
            <person name="Varghese N."/>
            <person name="Submissions S."/>
        </authorList>
    </citation>
    <scope>NUCLEOTIDE SEQUENCE [LARGE SCALE GENOMIC DNA]</scope>
    <source>
        <strain evidence="6">DSM 23317</strain>
    </source>
</reference>
<sequence length="472" mass="50255">MACLNPIAGLSGFAILCTIDFLWDRRVTQVSIEQQRQHLEEAVAVALEEAGKLGVTAAEVAISKQQGLSISTRQGEVETVEFNKDGALGISLYRDGSKGNASTSDLSPQAIVDAVRAADGIARYTTADEHNGLADASLMPTELPDLDLYHPHPITPEQGIELASRCEQAALAEGGRIEQSDGASCNSHEGIKVYGNSHGFIGSYASSRHSLSCVLIGKDEHGMERDYDYTVSRRFDALDGPEALGKRAAAKVEARLGAHKIDTCEVPVLFSAETATGLIGHLVGAISGASLYRESSFLLNSLGTQILPDWFSIHENPHLLRGLSSAAFDGEGVATQARDIVIDGVLQSYLLTAYSGRRLKMATTGHAGGIYNWDISSNGGDLAAMLKQMGTGLYVTELMGHGVNSVTGDYSRGAAGFWVENGIIQYPVHEITIAGNLKQMYREMVAVGSDRDPRSSIGTGSILLSRMKVAGN</sequence>
<name>A0A1G8KB58_9GAMM</name>
<dbReference type="EMBL" id="FNEM01000001">
    <property type="protein sequence ID" value="SDI40623.1"/>
    <property type="molecule type" value="Genomic_DNA"/>
</dbReference>
<dbReference type="GO" id="GO:0008237">
    <property type="term" value="F:metallopeptidase activity"/>
    <property type="evidence" value="ECO:0007669"/>
    <property type="project" value="InterPro"/>
</dbReference>
<keyword evidence="6" id="KW-1185">Reference proteome</keyword>
<feature type="domain" description="Metalloprotease TldD/E N-terminal" evidence="2">
    <location>
        <begin position="58"/>
        <end position="119"/>
    </location>
</feature>